<sequence length="396" mass="45608">MQEIMKPALFNAQLLRSLGCTSNQGAEIGECLAIANQIEPGNKESWYERWTDFAHRNYTMAENYRSRKLHIDAKFAFFRACTYFRTAFFFLEDKPSDSRIEYTLEYSIRAFHQALEYFENPVEKVEIPFETIKMPGYFYLNNSSSNNNPKPLLIDTGGGDSTKEELYFGTAAEALKRGFHCFTFEGPGQGSMLRFNKIPFIPDWERVMEKVVDFFINRPEIDPQRIYLIGRSFGGYLAARAVTKERRIAGCIVDPGIFDASGNFAEKIDSLVAQFPDLKDTSVEDALSQVMKKDENLRFMIESRMWRFGATTIKEMLDKTRAYTLNGLAEKIQCPMLVCDNTLEYITLGQAKKLYDHLKCRKEYILFHEEEGTGGHCQPLAPQLFTAKIYNWLNSL</sequence>
<comment type="similarity">
    <text evidence="1">Belongs to the AB hydrolase superfamily. FUS2 hydrolase family.</text>
</comment>
<dbReference type="Gene3D" id="3.40.50.1820">
    <property type="entry name" value="alpha/beta hydrolase"/>
    <property type="match status" value="1"/>
</dbReference>
<feature type="domain" description="AB hydrolase-1" evidence="2">
    <location>
        <begin position="172"/>
        <end position="384"/>
    </location>
</feature>
<evidence type="ECO:0000313" key="4">
    <source>
        <dbReference type="Proteomes" id="UP000255297"/>
    </source>
</evidence>
<keyword evidence="3" id="KW-0378">Hydrolase</keyword>
<dbReference type="PANTHER" id="PTHR22946:SF12">
    <property type="entry name" value="CONIDIAL PIGMENT BIOSYNTHESIS PROTEIN AYG1 (AFU_ORTHOLOGUE AFUA_2G17550)"/>
    <property type="match status" value="1"/>
</dbReference>
<proteinExistence type="inferred from homology"/>
<accession>A0A378M274</accession>
<dbReference type="EMBL" id="UGPB01000001">
    <property type="protein sequence ID" value="STY31032.1"/>
    <property type="molecule type" value="Genomic_DNA"/>
</dbReference>
<organism evidence="3 4">
    <name type="scientific">Legionella wadsworthii</name>
    <dbReference type="NCBI Taxonomy" id="28088"/>
    <lineage>
        <taxon>Bacteria</taxon>
        <taxon>Pseudomonadati</taxon>
        <taxon>Pseudomonadota</taxon>
        <taxon>Gammaproteobacteria</taxon>
        <taxon>Legionellales</taxon>
        <taxon>Legionellaceae</taxon>
        <taxon>Legionella</taxon>
    </lineage>
</organism>
<dbReference type="OrthoDB" id="9812921at2"/>
<dbReference type="InterPro" id="IPR050261">
    <property type="entry name" value="FrsA_esterase"/>
</dbReference>
<dbReference type="InterPro" id="IPR000073">
    <property type="entry name" value="AB_hydrolase_1"/>
</dbReference>
<dbReference type="InterPro" id="IPR029058">
    <property type="entry name" value="AB_hydrolase_fold"/>
</dbReference>
<dbReference type="AlphaFoldDB" id="A0A378M274"/>
<name>A0A378M274_9GAMM</name>
<dbReference type="STRING" id="1122170.GCA_000701265_02941"/>
<evidence type="ECO:0000259" key="2">
    <source>
        <dbReference type="Pfam" id="PF12697"/>
    </source>
</evidence>
<evidence type="ECO:0000256" key="1">
    <source>
        <dbReference type="ARBA" id="ARBA00038115"/>
    </source>
</evidence>
<evidence type="ECO:0000313" key="3">
    <source>
        <dbReference type="EMBL" id="STY31032.1"/>
    </source>
</evidence>
<dbReference type="EC" id="3.7.1.-" evidence="3"/>
<keyword evidence="4" id="KW-1185">Reference proteome</keyword>
<reference evidence="3 4" key="1">
    <citation type="submission" date="2018-06" db="EMBL/GenBank/DDBJ databases">
        <authorList>
            <consortium name="Pathogen Informatics"/>
            <person name="Doyle S."/>
        </authorList>
    </citation>
    <scope>NUCLEOTIDE SEQUENCE [LARGE SCALE GENOMIC DNA]</scope>
    <source>
        <strain evidence="3 4">NCTC11532</strain>
    </source>
</reference>
<dbReference type="Pfam" id="PF12697">
    <property type="entry name" value="Abhydrolase_6"/>
    <property type="match status" value="1"/>
</dbReference>
<dbReference type="Proteomes" id="UP000255297">
    <property type="component" value="Unassembled WGS sequence"/>
</dbReference>
<dbReference type="PANTHER" id="PTHR22946">
    <property type="entry name" value="DIENELACTONE HYDROLASE DOMAIN-CONTAINING PROTEIN-RELATED"/>
    <property type="match status" value="1"/>
</dbReference>
<dbReference type="Gene3D" id="1.20.1440.110">
    <property type="entry name" value="acylaminoacyl peptidase"/>
    <property type="match status" value="1"/>
</dbReference>
<dbReference type="RefSeq" id="WP_031563962.1">
    <property type="nucleotide sequence ID" value="NZ_CAAAIS010000009.1"/>
</dbReference>
<gene>
    <name evidence="3" type="ORF">NCTC11532_02690</name>
</gene>
<dbReference type="GO" id="GO:0016787">
    <property type="term" value="F:hydrolase activity"/>
    <property type="evidence" value="ECO:0007669"/>
    <property type="project" value="UniProtKB-KW"/>
</dbReference>
<protein>
    <submittedName>
        <fullName evidence="3">Prolyl oligopeptidase</fullName>
        <ecNumber evidence="3">3.7.1.-</ecNumber>
    </submittedName>
</protein>
<dbReference type="SUPFAM" id="SSF53474">
    <property type="entry name" value="alpha/beta-Hydrolases"/>
    <property type="match status" value="1"/>
</dbReference>